<dbReference type="AlphaFoldDB" id="A0AA39LPS0"/>
<dbReference type="GO" id="GO:0005886">
    <property type="term" value="C:plasma membrane"/>
    <property type="evidence" value="ECO:0007669"/>
    <property type="project" value="TreeGrafter"/>
</dbReference>
<dbReference type="SUPFAM" id="SSF81324">
    <property type="entry name" value="Voltage-gated potassium channels"/>
    <property type="match status" value="2"/>
</dbReference>
<keyword evidence="11 12" id="KW-0407">Ion channel</keyword>
<evidence type="ECO:0000256" key="7">
    <source>
        <dbReference type="ARBA" id="ARBA00022958"/>
    </source>
</evidence>
<keyword evidence="7" id="KW-0630">Potassium</keyword>
<dbReference type="PRINTS" id="PR01095">
    <property type="entry name" value="TASKCHANNEL"/>
</dbReference>
<comment type="subcellular location">
    <subcellularLocation>
        <location evidence="1">Membrane</location>
        <topology evidence="1">Multi-pass membrane protein</topology>
    </subcellularLocation>
</comment>
<keyword evidence="4" id="KW-0633">Potassium transport</keyword>
<evidence type="ECO:0000313" key="15">
    <source>
        <dbReference type="EMBL" id="KAK0405182.1"/>
    </source>
</evidence>
<feature type="transmembrane region" description="Helical" evidence="13">
    <location>
        <begin position="33"/>
        <end position="51"/>
    </location>
</feature>
<comment type="caution">
    <text evidence="15">The sequence shown here is derived from an EMBL/GenBank/DDBJ whole genome shotgun (WGS) entry which is preliminary data.</text>
</comment>
<dbReference type="GO" id="GO:0015271">
    <property type="term" value="F:outward rectifier potassium channel activity"/>
    <property type="evidence" value="ECO:0007669"/>
    <property type="project" value="TreeGrafter"/>
</dbReference>
<feature type="transmembrane region" description="Helical" evidence="13">
    <location>
        <begin position="220"/>
        <end position="238"/>
    </location>
</feature>
<evidence type="ECO:0000256" key="11">
    <source>
        <dbReference type="ARBA" id="ARBA00023303"/>
    </source>
</evidence>
<feature type="transmembrane region" description="Helical" evidence="13">
    <location>
        <begin position="189"/>
        <end position="208"/>
    </location>
</feature>
<dbReference type="InterPro" id="IPR013099">
    <property type="entry name" value="K_chnl_dom"/>
</dbReference>
<evidence type="ECO:0000256" key="13">
    <source>
        <dbReference type="SAM" id="Phobius"/>
    </source>
</evidence>
<name>A0AA39LPS0_9BILA</name>
<keyword evidence="8 13" id="KW-1133">Transmembrane helix</keyword>
<dbReference type="InterPro" id="IPR003092">
    <property type="entry name" value="2pore_dom_K_chnl_TASK"/>
</dbReference>
<feature type="domain" description="Potassium channel" evidence="14">
    <location>
        <begin position="87"/>
        <end position="157"/>
    </location>
</feature>
<keyword evidence="3 12" id="KW-0813">Transport</keyword>
<accession>A0AA39LPS0</accession>
<evidence type="ECO:0000259" key="14">
    <source>
        <dbReference type="Pfam" id="PF07885"/>
    </source>
</evidence>
<protein>
    <recommendedName>
        <fullName evidence="14">Potassium channel domain-containing protein</fullName>
    </recommendedName>
</protein>
<evidence type="ECO:0000256" key="3">
    <source>
        <dbReference type="ARBA" id="ARBA00022448"/>
    </source>
</evidence>
<keyword evidence="9 12" id="KW-0406">Ion transport</keyword>
<dbReference type="InterPro" id="IPR003280">
    <property type="entry name" value="2pore_dom_K_chnl"/>
</dbReference>
<evidence type="ECO:0000256" key="2">
    <source>
        <dbReference type="ARBA" id="ARBA00006666"/>
    </source>
</evidence>
<dbReference type="GO" id="GO:0030322">
    <property type="term" value="P:stabilization of membrane potential"/>
    <property type="evidence" value="ECO:0007669"/>
    <property type="project" value="TreeGrafter"/>
</dbReference>
<evidence type="ECO:0000256" key="4">
    <source>
        <dbReference type="ARBA" id="ARBA00022538"/>
    </source>
</evidence>
<keyword evidence="5 12" id="KW-0812">Transmembrane</keyword>
<feature type="domain" description="Potassium channel" evidence="14">
    <location>
        <begin position="198"/>
        <end position="272"/>
    </location>
</feature>
<dbReference type="PANTHER" id="PTHR11003:SF172">
    <property type="entry name" value="TWO PORE POTASSIUM CHANNEL PROTEIN SUP-9"/>
    <property type="match status" value="1"/>
</dbReference>
<evidence type="ECO:0000256" key="10">
    <source>
        <dbReference type="ARBA" id="ARBA00023136"/>
    </source>
</evidence>
<feature type="transmembrane region" description="Helical" evidence="13">
    <location>
        <begin position="133"/>
        <end position="153"/>
    </location>
</feature>
<feature type="transmembrane region" description="Helical" evidence="13">
    <location>
        <begin position="250"/>
        <end position="273"/>
    </location>
</feature>
<organism evidence="15 16">
    <name type="scientific">Steinernema hermaphroditum</name>
    <dbReference type="NCBI Taxonomy" id="289476"/>
    <lineage>
        <taxon>Eukaryota</taxon>
        <taxon>Metazoa</taxon>
        <taxon>Ecdysozoa</taxon>
        <taxon>Nematoda</taxon>
        <taxon>Chromadorea</taxon>
        <taxon>Rhabditida</taxon>
        <taxon>Tylenchina</taxon>
        <taxon>Panagrolaimomorpha</taxon>
        <taxon>Strongyloidoidea</taxon>
        <taxon>Steinernematidae</taxon>
        <taxon>Steinernema</taxon>
    </lineage>
</organism>
<dbReference type="PANTHER" id="PTHR11003">
    <property type="entry name" value="POTASSIUM CHANNEL, SUBFAMILY K"/>
    <property type="match status" value="1"/>
</dbReference>
<reference evidence="15" key="1">
    <citation type="submission" date="2023-06" db="EMBL/GenBank/DDBJ databases">
        <title>Genomic analysis of the entomopathogenic nematode Steinernema hermaphroditum.</title>
        <authorList>
            <person name="Schwarz E.M."/>
            <person name="Heppert J.K."/>
            <person name="Baniya A."/>
            <person name="Schwartz H.T."/>
            <person name="Tan C.-H."/>
            <person name="Antoshechkin I."/>
            <person name="Sternberg P.W."/>
            <person name="Goodrich-Blair H."/>
            <person name="Dillman A.R."/>
        </authorList>
    </citation>
    <scope>NUCLEOTIDE SEQUENCE</scope>
    <source>
        <strain evidence="15">PS9179</strain>
        <tissue evidence="15">Whole animal</tissue>
    </source>
</reference>
<gene>
    <name evidence="15" type="ORF">QR680_017844</name>
</gene>
<evidence type="ECO:0000256" key="9">
    <source>
        <dbReference type="ARBA" id="ARBA00023065"/>
    </source>
</evidence>
<keyword evidence="6" id="KW-0631">Potassium channel</keyword>
<evidence type="ECO:0000256" key="12">
    <source>
        <dbReference type="RuleBase" id="RU003857"/>
    </source>
</evidence>
<dbReference type="EMBL" id="JAUCMV010000004">
    <property type="protein sequence ID" value="KAK0405182.1"/>
    <property type="molecule type" value="Genomic_DNA"/>
</dbReference>
<comment type="similarity">
    <text evidence="2 12">Belongs to the two pore domain potassium channel (TC 1.A.1.8) family.</text>
</comment>
<evidence type="ECO:0000256" key="6">
    <source>
        <dbReference type="ARBA" id="ARBA00022826"/>
    </source>
</evidence>
<feature type="transmembrane region" description="Helical" evidence="13">
    <location>
        <begin position="101"/>
        <end position="121"/>
    </location>
</feature>
<dbReference type="Gene3D" id="1.10.287.70">
    <property type="match status" value="1"/>
</dbReference>
<sequence length="402" mass="44940">MPSTAASRSLLRTGSAAAMQIDYSKIDKKSVRAILLIVSTLTYILLGAAVFNKLESEEDNRIRSEIEMIREKLHDKYNFSSKDYQLLQTVIVKSLPFKAGYQWRFAGAFYFAVVVITTVGYGHSTPATVWGKLFCMLFALAGIPLGLIMFQSIGERVNTLIAFCLRRLRRTLLTRGINLMPGGVTPTHLLIVSLSIGTMVILTGTYVFHVEERWTLFEAYYYCVITLSTIGFGDYVPLQTDEVLQKAPGYVLYTLFFIIFGLAIFSACVNLLVLGFMAQNADAVTAASRDPPRAIIFETFAPPRSSSITSDFLRKVSNTFSLDSLRPSTSTNRLQRCLTPPLPSSDSGEPASLRSRVFSSLCKSCGLRRREKAPERRVYFAVRRLPTEHIQHLIDNRAGSYL</sequence>
<keyword evidence="10 13" id="KW-0472">Membrane</keyword>
<evidence type="ECO:0000256" key="8">
    <source>
        <dbReference type="ARBA" id="ARBA00022989"/>
    </source>
</evidence>
<evidence type="ECO:0000256" key="1">
    <source>
        <dbReference type="ARBA" id="ARBA00004141"/>
    </source>
</evidence>
<dbReference type="Pfam" id="PF07885">
    <property type="entry name" value="Ion_trans_2"/>
    <property type="match status" value="2"/>
</dbReference>
<dbReference type="PRINTS" id="PR01333">
    <property type="entry name" value="2POREKCHANEL"/>
</dbReference>
<dbReference type="GO" id="GO:0022841">
    <property type="term" value="F:potassium ion leak channel activity"/>
    <property type="evidence" value="ECO:0007669"/>
    <property type="project" value="TreeGrafter"/>
</dbReference>
<evidence type="ECO:0000256" key="5">
    <source>
        <dbReference type="ARBA" id="ARBA00022692"/>
    </source>
</evidence>
<keyword evidence="16" id="KW-1185">Reference proteome</keyword>
<evidence type="ECO:0000313" key="16">
    <source>
        <dbReference type="Proteomes" id="UP001175271"/>
    </source>
</evidence>
<dbReference type="Proteomes" id="UP001175271">
    <property type="component" value="Unassembled WGS sequence"/>
</dbReference>
<proteinExistence type="inferred from homology"/>